<keyword evidence="1" id="KW-0472">Membrane</keyword>
<name>A0A4W4F8Y6_ELEEL</name>
<dbReference type="Ensembl" id="ENSEEET00000021357.2">
    <property type="protein sequence ID" value="ENSEEEP00000021120.2"/>
    <property type="gene ID" value="ENSEEEG00000010304.2"/>
</dbReference>
<evidence type="ECO:0000256" key="1">
    <source>
        <dbReference type="SAM" id="Phobius"/>
    </source>
</evidence>
<evidence type="ECO:0000313" key="3">
    <source>
        <dbReference type="Proteomes" id="UP000314983"/>
    </source>
</evidence>
<dbReference type="GeneID" id="113577171"/>
<dbReference type="InterPro" id="IPR008547">
    <property type="entry name" value="DUF829_TMEM53"/>
</dbReference>
<reference evidence="2" key="3">
    <citation type="submission" date="2020-05" db="EMBL/GenBank/DDBJ databases">
        <title>Electrophorus electricus (electric eel) genome, fEleEle1, primary haplotype.</title>
        <authorList>
            <person name="Myers G."/>
            <person name="Meyer A."/>
            <person name="Fedrigo O."/>
            <person name="Formenti G."/>
            <person name="Rhie A."/>
            <person name="Tracey A."/>
            <person name="Sims Y."/>
            <person name="Jarvis E.D."/>
        </authorList>
    </citation>
    <scope>NUCLEOTIDE SEQUENCE [LARGE SCALE GENOMIC DNA]</scope>
</reference>
<dbReference type="InterPro" id="IPR029058">
    <property type="entry name" value="AB_hydrolase_fold"/>
</dbReference>
<gene>
    <name evidence="2" type="primary">si:dkey-5i3.5</name>
</gene>
<reference evidence="2" key="5">
    <citation type="submission" date="2025-09" db="UniProtKB">
        <authorList>
            <consortium name="Ensembl"/>
        </authorList>
    </citation>
    <scope>IDENTIFICATION</scope>
</reference>
<evidence type="ECO:0000313" key="2">
    <source>
        <dbReference type="Ensembl" id="ENSEEEP00000021120.2"/>
    </source>
</evidence>
<dbReference type="AlphaFoldDB" id="A0A4W4F8Y6"/>
<dbReference type="Gene3D" id="3.40.50.1820">
    <property type="entry name" value="alpha/beta hydrolase"/>
    <property type="match status" value="1"/>
</dbReference>
<accession>A0A4W4F8Y6</accession>
<reference evidence="3" key="2">
    <citation type="journal article" date="2017" name="Sci. Adv.">
        <title>A tail of two voltages: Proteomic comparison of the three electric organs of the electric eel.</title>
        <authorList>
            <person name="Traeger L.L."/>
            <person name="Sabat G."/>
            <person name="Barrett-Wilt G.A."/>
            <person name="Wells G.B."/>
            <person name="Sussman M.R."/>
        </authorList>
    </citation>
    <scope>NUCLEOTIDE SEQUENCE [LARGE SCALE GENOMIC DNA]</scope>
</reference>
<dbReference type="KEGG" id="eee:113577171"/>
<keyword evidence="1" id="KW-1133">Transmembrane helix</keyword>
<reference evidence="3" key="1">
    <citation type="journal article" date="2014" name="Science">
        <title>Nonhuman genetics. Genomic basis for the convergent evolution of electric organs.</title>
        <authorList>
            <person name="Gallant J.R."/>
            <person name="Traeger L.L."/>
            <person name="Volkening J.D."/>
            <person name="Moffett H."/>
            <person name="Chen P.H."/>
            <person name="Novina C.D."/>
            <person name="Phillips G.N.Jr."/>
            <person name="Anand R."/>
            <person name="Wells G.B."/>
            <person name="Pinch M."/>
            <person name="Guth R."/>
            <person name="Unguez G.A."/>
            <person name="Albert J.S."/>
            <person name="Zakon H.H."/>
            <person name="Samanta M.P."/>
            <person name="Sussman M.R."/>
        </authorList>
    </citation>
    <scope>NUCLEOTIDE SEQUENCE [LARGE SCALE GENOMIC DNA]</scope>
</reference>
<dbReference type="PANTHER" id="PTHR20908:SF4">
    <property type="entry name" value="SI:DKEY-5I3.5"/>
    <property type="match status" value="1"/>
</dbReference>
<protein>
    <submittedName>
        <fullName evidence="2">Uncharacterized protein</fullName>
    </submittedName>
</protein>
<keyword evidence="3" id="KW-1185">Reference proteome</keyword>
<dbReference type="PANTHER" id="PTHR20908">
    <property type="entry name" value="LD15586P"/>
    <property type="match status" value="1"/>
</dbReference>
<dbReference type="SUPFAM" id="SSF53474">
    <property type="entry name" value="alpha/beta-Hydrolases"/>
    <property type="match status" value="1"/>
</dbReference>
<dbReference type="Pfam" id="PF05705">
    <property type="entry name" value="DUF829"/>
    <property type="match status" value="1"/>
</dbReference>
<dbReference type="RefSeq" id="XP_026865461.2">
    <property type="nucleotide sequence ID" value="XM_027009660.2"/>
</dbReference>
<sequence>MGVGETLLFYTFHCNWQLCVFWLCVVFITVLFIGVCPQLFSRPRTSDISRRKAYMFRSSLFLRRSPLGMLSTEVSLSGVTTQKISKGITFYENECTVPPSSTGRLRPLLLLLPWLGSQPKAQAKYCEIYLRTGFNVLVVESNLSMFLWPRWGFQNSSRVLELLKSERFSQQPLLIHAISIGGYTFAQMLVQMSRNAEHYQDLTSRIQGQIYDSLVIGSLEHMITGISRYVSPLLESLVKHASLLYFQVFKHQTVDYFNHSIDVFRNTLVTAPALFYYSDSDALCDPKVMQELLEYWKKRGITVMSKNWTESVHAGHLRAHPQEYLSLLEHFLCSVKMTPFKAKM</sequence>
<proteinExistence type="predicted"/>
<reference evidence="2" key="4">
    <citation type="submission" date="2025-08" db="UniProtKB">
        <authorList>
            <consortium name="Ensembl"/>
        </authorList>
    </citation>
    <scope>IDENTIFICATION</scope>
</reference>
<dbReference type="OMA" id="TVFPRWE"/>
<dbReference type="GO" id="GO:0017171">
    <property type="term" value="F:serine hydrolase activity"/>
    <property type="evidence" value="ECO:0007669"/>
    <property type="project" value="TreeGrafter"/>
</dbReference>
<feature type="transmembrane region" description="Helical" evidence="1">
    <location>
        <begin position="20"/>
        <end position="40"/>
    </location>
</feature>
<keyword evidence="1" id="KW-0812">Transmembrane</keyword>
<organism evidence="2 3">
    <name type="scientific">Electrophorus electricus</name>
    <name type="common">Electric eel</name>
    <name type="synonym">Gymnotus electricus</name>
    <dbReference type="NCBI Taxonomy" id="8005"/>
    <lineage>
        <taxon>Eukaryota</taxon>
        <taxon>Metazoa</taxon>
        <taxon>Chordata</taxon>
        <taxon>Craniata</taxon>
        <taxon>Vertebrata</taxon>
        <taxon>Euteleostomi</taxon>
        <taxon>Actinopterygii</taxon>
        <taxon>Neopterygii</taxon>
        <taxon>Teleostei</taxon>
        <taxon>Ostariophysi</taxon>
        <taxon>Gymnotiformes</taxon>
        <taxon>Gymnotoidei</taxon>
        <taxon>Gymnotidae</taxon>
        <taxon>Electrophorus</taxon>
    </lineage>
</organism>
<dbReference type="STRING" id="8005.ENSEEEP00000021120"/>
<dbReference type="GeneTree" id="ENSGT00530000064743"/>
<dbReference type="Proteomes" id="UP000314983">
    <property type="component" value="Chromosome 4"/>
</dbReference>